<protein>
    <submittedName>
        <fullName evidence="3">A/G-specific adenine glycosylase</fullName>
    </submittedName>
</protein>
<evidence type="ECO:0000256" key="1">
    <source>
        <dbReference type="ARBA" id="ARBA00001946"/>
    </source>
</evidence>
<dbReference type="InterPro" id="IPR000086">
    <property type="entry name" value="NUDIX_hydrolase_dom"/>
</dbReference>
<name>B5GT75_STRCL</name>
<reference evidence="3 4" key="1">
    <citation type="journal article" date="2010" name="Genome Biol. Evol.">
        <title>The sequence of a 1.8-mb bacterial linear plasmid reveals a rich evolutionary reservoir of secondary metabolic pathways.</title>
        <authorList>
            <person name="Medema M.H."/>
            <person name="Trefzer A."/>
            <person name="Kovalchuk A."/>
            <person name="van den Berg M."/>
            <person name="Mueller U."/>
            <person name="Heijne W."/>
            <person name="Wu L."/>
            <person name="Alam M.T."/>
            <person name="Ronning C.M."/>
            <person name="Nierman W.C."/>
            <person name="Bovenberg R.A.L."/>
            <person name="Breitling R."/>
            <person name="Takano E."/>
        </authorList>
    </citation>
    <scope>NUCLEOTIDE SEQUENCE [LARGE SCALE GENOMIC DNA]</scope>
    <source>
        <strain evidence="4">ATCC 27064 / DSM 738 / JCM 4710 / NBRC 13307 / NCIMB 12785 / NRRL 3585 / VKM Ac-602</strain>
    </source>
</reference>
<dbReference type="Proteomes" id="UP000002357">
    <property type="component" value="Chromosome"/>
</dbReference>
<dbReference type="GO" id="GO:0016787">
    <property type="term" value="F:hydrolase activity"/>
    <property type="evidence" value="ECO:0007669"/>
    <property type="project" value="UniProtKB-KW"/>
</dbReference>
<keyword evidence="2" id="KW-0378">Hydrolase</keyword>
<dbReference type="SUPFAM" id="SSF55811">
    <property type="entry name" value="Nudix"/>
    <property type="match status" value="1"/>
</dbReference>
<dbReference type="AlphaFoldDB" id="B5GT75"/>
<dbReference type="STRING" id="1901.BB341_13205"/>
<dbReference type="PANTHER" id="PTHR43046:SF2">
    <property type="entry name" value="8-OXO-DGTP DIPHOSPHATASE-RELATED"/>
    <property type="match status" value="1"/>
</dbReference>
<accession>B5GT75</accession>
<dbReference type="Pfam" id="PF00293">
    <property type="entry name" value="NUDIX"/>
    <property type="match status" value="1"/>
</dbReference>
<dbReference type="PROSITE" id="PS51462">
    <property type="entry name" value="NUDIX"/>
    <property type="match status" value="1"/>
</dbReference>
<dbReference type="InterPro" id="IPR015797">
    <property type="entry name" value="NUDIX_hydrolase-like_dom_sf"/>
</dbReference>
<dbReference type="EMBL" id="CM000913">
    <property type="protein sequence ID" value="EFG08152.1"/>
    <property type="molecule type" value="Genomic_DNA"/>
</dbReference>
<dbReference type="Gene3D" id="3.90.79.10">
    <property type="entry name" value="Nucleoside Triphosphate Pyrophosphohydrolase"/>
    <property type="match status" value="1"/>
</dbReference>
<evidence type="ECO:0000313" key="3">
    <source>
        <dbReference type="EMBL" id="EFG08152.1"/>
    </source>
</evidence>
<evidence type="ECO:0000313" key="4">
    <source>
        <dbReference type="Proteomes" id="UP000002357"/>
    </source>
</evidence>
<gene>
    <name evidence="3" type="ORF">SCLAV_3081</name>
</gene>
<evidence type="ECO:0000256" key="2">
    <source>
        <dbReference type="ARBA" id="ARBA00022801"/>
    </source>
</evidence>
<keyword evidence="4" id="KW-1185">Reference proteome</keyword>
<comment type="cofactor">
    <cofactor evidence="1">
        <name>Mg(2+)</name>
        <dbReference type="ChEBI" id="CHEBI:18420"/>
    </cofactor>
</comment>
<organism evidence="3 4">
    <name type="scientific">Streptomyces clavuligerus</name>
    <dbReference type="NCBI Taxonomy" id="1901"/>
    <lineage>
        <taxon>Bacteria</taxon>
        <taxon>Bacillati</taxon>
        <taxon>Actinomycetota</taxon>
        <taxon>Actinomycetes</taxon>
        <taxon>Kitasatosporales</taxon>
        <taxon>Streptomycetaceae</taxon>
        <taxon>Streptomyces</taxon>
    </lineage>
</organism>
<dbReference type="CDD" id="cd02883">
    <property type="entry name" value="NUDIX_Hydrolase"/>
    <property type="match status" value="1"/>
</dbReference>
<dbReference type="PANTHER" id="PTHR43046">
    <property type="entry name" value="GDP-MANNOSE MANNOSYL HYDROLASE"/>
    <property type="match status" value="1"/>
</dbReference>
<dbReference type="eggNOG" id="COG0494">
    <property type="taxonomic scope" value="Bacteria"/>
</dbReference>
<sequence length="263" mass="28796">MIPWPLVTPILPGPFPRDHEVPVQWECTFGARIPAPGRRRGDSLVDVIERWSGRYACLLQSALRLGNEQFAAHLGIAVRTVATWHADAALVPRREMQQLLDTAHEQAPAAGRQRFALLLAKEQAPADSTPPGAQALRVAIAVVVRDSDVLLVCRRDDDAAGITWQFPAGVIKPGGKAETTTVRETLDETGVHCAIRQHLGNRLHPVTGVLCEYFLCEYLAGAATNSDAAENIDVMWVPRNSVPRFIPVDTIFPPILAVLEEQT</sequence>
<proteinExistence type="predicted"/>